<name>A0A067JVP1_JATCU</name>
<dbReference type="GO" id="GO:0005886">
    <property type="term" value="C:plasma membrane"/>
    <property type="evidence" value="ECO:0007669"/>
    <property type="project" value="TreeGrafter"/>
</dbReference>
<dbReference type="PROSITE" id="PS50088">
    <property type="entry name" value="ANK_REPEAT"/>
    <property type="match status" value="2"/>
</dbReference>
<evidence type="ECO:0000256" key="5">
    <source>
        <dbReference type="ARBA" id="ARBA00023043"/>
    </source>
</evidence>
<keyword evidence="11" id="KW-1185">Reference proteome</keyword>
<dbReference type="SMART" id="SM00248">
    <property type="entry name" value="ANK"/>
    <property type="match status" value="7"/>
</dbReference>
<evidence type="ECO:0000256" key="7">
    <source>
        <dbReference type="PROSITE-ProRule" id="PRU00023"/>
    </source>
</evidence>
<dbReference type="InterPro" id="IPR036770">
    <property type="entry name" value="Ankyrin_rpt-contain_sf"/>
</dbReference>
<dbReference type="EMBL" id="KK914893">
    <property type="protein sequence ID" value="KDP26873.1"/>
    <property type="molecule type" value="Genomic_DNA"/>
</dbReference>
<dbReference type="PROSITE" id="PS51257">
    <property type="entry name" value="PROKAR_LIPOPROTEIN"/>
    <property type="match status" value="1"/>
</dbReference>
<keyword evidence="4 8" id="KW-1133">Transmembrane helix</keyword>
<evidence type="ECO:0000313" key="10">
    <source>
        <dbReference type="EMBL" id="KDP26873.1"/>
    </source>
</evidence>
<feature type="repeat" description="ANK" evidence="7">
    <location>
        <begin position="69"/>
        <end position="91"/>
    </location>
</feature>
<reference evidence="10 11" key="1">
    <citation type="journal article" date="2014" name="PLoS ONE">
        <title>Global Analysis of Gene Expression Profiles in Physic Nut (Jatropha curcas L.) Seedlings Exposed to Salt Stress.</title>
        <authorList>
            <person name="Zhang L."/>
            <person name="Zhang C."/>
            <person name="Wu P."/>
            <person name="Chen Y."/>
            <person name="Li M."/>
            <person name="Jiang H."/>
            <person name="Wu G."/>
        </authorList>
    </citation>
    <scope>NUCLEOTIDE SEQUENCE [LARGE SCALE GENOMIC DNA]</scope>
    <source>
        <strain evidence="11">cv. GZQX0401</strain>
        <tissue evidence="10">Young leaves</tissue>
    </source>
</reference>
<dbReference type="STRING" id="180498.A0A067JVP1"/>
<feature type="transmembrane region" description="Helical" evidence="8">
    <location>
        <begin position="427"/>
        <end position="449"/>
    </location>
</feature>
<feature type="domain" description="PGG" evidence="9">
    <location>
        <begin position="381"/>
        <end position="491"/>
    </location>
</feature>
<evidence type="ECO:0000256" key="1">
    <source>
        <dbReference type="ARBA" id="ARBA00004141"/>
    </source>
</evidence>
<dbReference type="InterPro" id="IPR002110">
    <property type="entry name" value="Ankyrin_rpt"/>
</dbReference>
<comment type="subcellular location">
    <subcellularLocation>
        <location evidence="1">Membrane</location>
        <topology evidence="1">Multi-pass membrane protein</topology>
    </subcellularLocation>
</comment>
<dbReference type="Pfam" id="PF12796">
    <property type="entry name" value="Ank_2"/>
    <property type="match status" value="3"/>
</dbReference>
<evidence type="ECO:0000259" key="9">
    <source>
        <dbReference type="Pfam" id="PF13962"/>
    </source>
</evidence>
<proteinExistence type="predicted"/>
<dbReference type="Proteomes" id="UP000027138">
    <property type="component" value="Unassembled WGS sequence"/>
</dbReference>
<keyword evidence="2 8" id="KW-0812">Transmembrane</keyword>
<evidence type="ECO:0000256" key="6">
    <source>
        <dbReference type="ARBA" id="ARBA00023136"/>
    </source>
</evidence>
<dbReference type="PANTHER" id="PTHR24186:SF50">
    <property type="entry name" value="ANKYRIN REPEAT-CONTAINING PROTEIN ITN1-LIKE ISOFORM X1"/>
    <property type="match status" value="1"/>
</dbReference>
<keyword evidence="3" id="KW-0677">Repeat</keyword>
<evidence type="ECO:0000256" key="3">
    <source>
        <dbReference type="ARBA" id="ARBA00022737"/>
    </source>
</evidence>
<dbReference type="InterPro" id="IPR026961">
    <property type="entry name" value="PGG_dom"/>
</dbReference>
<keyword evidence="5 7" id="KW-0040">ANK repeat</keyword>
<dbReference type="Pfam" id="PF13962">
    <property type="entry name" value="PGG"/>
    <property type="match status" value="1"/>
</dbReference>
<organism evidence="10 11">
    <name type="scientific">Jatropha curcas</name>
    <name type="common">Barbados nut</name>
    <dbReference type="NCBI Taxonomy" id="180498"/>
    <lineage>
        <taxon>Eukaryota</taxon>
        <taxon>Viridiplantae</taxon>
        <taxon>Streptophyta</taxon>
        <taxon>Embryophyta</taxon>
        <taxon>Tracheophyta</taxon>
        <taxon>Spermatophyta</taxon>
        <taxon>Magnoliopsida</taxon>
        <taxon>eudicotyledons</taxon>
        <taxon>Gunneridae</taxon>
        <taxon>Pentapetalae</taxon>
        <taxon>rosids</taxon>
        <taxon>fabids</taxon>
        <taxon>Malpighiales</taxon>
        <taxon>Euphorbiaceae</taxon>
        <taxon>Crotonoideae</taxon>
        <taxon>Jatropheae</taxon>
        <taxon>Jatropha</taxon>
    </lineage>
</organism>
<dbReference type="PROSITE" id="PS50297">
    <property type="entry name" value="ANK_REP_REGION"/>
    <property type="match status" value="2"/>
</dbReference>
<evidence type="ECO:0000313" key="11">
    <source>
        <dbReference type="Proteomes" id="UP000027138"/>
    </source>
</evidence>
<keyword evidence="6 8" id="KW-0472">Membrane</keyword>
<dbReference type="AlphaFoldDB" id="A0A067JVP1"/>
<feature type="transmembrane region" description="Helical" evidence="8">
    <location>
        <begin position="387"/>
        <end position="406"/>
    </location>
</feature>
<sequence length="518" mass="57348">MDPKLYLVVISGDQRFFENLRNTDSYNLLQVTSGCQNSVLHIAAKCGELQMAEKIIPLHPSLLHQTNSKGDSPLHIASRLGRLQVTQFLINCAKLIEVEVEKELLRMQNLEKDTALHEAARNGHFEIFYKIACLILEVARTCSYGGRNSMNVLLVAIIRAEKSEVLKRCLSAISEADKFGWIPLHHAAYLGNAEVVDLLLQFDTSLASVEDKAGTSALHISAKAGHDDVVLQLIAKYPDMSELLDNTDRTALQVAAESGRNSVVKVFLSTLVFADIINNRGKDGNAPFHCAALQGHCKTLLLLANDCRVDKGAINKWRLTTFDITKLSTKFRQHGKKCMLVMLRNMTNHYKERKEPGKGAAEALHEEAKPAREKKNASQCFKEIGNVNLLVVTIIAAVNFVAGFRMPGGYYKDGQDNQGLAILSKASGFRVFVMANSFAFGLSTASMFLNFGASGVKRDYIATFLLKYAFLLSEWSIYAMVLAFLAGTSVVRPIIGASCSYCHNLFHSGPFDLYFYCF</sequence>
<accession>A0A067JVP1</accession>
<evidence type="ECO:0000256" key="4">
    <source>
        <dbReference type="ARBA" id="ARBA00022989"/>
    </source>
</evidence>
<feature type="transmembrane region" description="Helical" evidence="8">
    <location>
        <begin position="461"/>
        <end position="485"/>
    </location>
</feature>
<evidence type="ECO:0000256" key="2">
    <source>
        <dbReference type="ARBA" id="ARBA00022692"/>
    </source>
</evidence>
<protein>
    <recommendedName>
        <fullName evidence="9">PGG domain-containing protein</fullName>
    </recommendedName>
</protein>
<gene>
    <name evidence="10" type="ORF">JCGZ_18031</name>
</gene>
<feature type="repeat" description="ANK" evidence="7">
    <location>
        <begin position="179"/>
        <end position="211"/>
    </location>
</feature>
<evidence type="ECO:0000256" key="8">
    <source>
        <dbReference type="SAM" id="Phobius"/>
    </source>
</evidence>
<dbReference type="SUPFAM" id="SSF48403">
    <property type="entry name" value="Ankyrin repeat"/>
    <property type="match status" value="1"/>
</dbReference>
<dbReference type="OrthoDB" id="821686at2759"/>
<dbReference type="Gene3D" id="1.25.40.20">
    <property type="entry name" value="Ankyrin repeat-containing domain"/>
    <property type="match status" value="2"/>
</dbReference>
<dbReference type="PANTHER" id="PTHR24186">
    <property type="entry name" value="PROTEIN PHOSPHATASE 1 REGULATORY SUBUNIT"/>
    <property type="match status" value="1"/>
</dbReference>